<evidence type="ECO:0000313" key="2">
    <source>
        <dbReference type="EnsemblMetazoa" id="GPAI014478-PA"/>
    </source>
</evidence>
<keyword evidence="1" id="KW-0812">Transmembrane</keyword>
<dbReference type="EnsemblMetazoa" id="GPAI014478-RA">
    <property type="protein sequence ID" value="GPAI014478-PA"/>
    <property type="gene ID" value="GPAI014478"/>
</dbReference>
<evidence type="ECO:0000256" key="1">
    <source>
        <dbReference type="SAM" id="Phobius"/>
    </source>
</evidence>
<name>A0A1A9ZH15_GLOPL</name>
<accession>A0A1A9ZH15</accession>
<dbReference type="AlphaFoldDB" id="A0A1A9ZH15"/>
<proteinExistence type="predicted"/>
<keyword evidence="1" id="KW-0472">Membrane</keyword>
<reference evidence="3" key="1">
    <citation type="submission" date="2014-03" db="EMBL/GenBank/DDBJ databases">
        <authorList>
            <person name="Aksoy S."/>
            <person name="Warren W."/>
            <person name="Wilson R.K."/>
        </authorList>
    </citation>
    <scope>NUCLEOTIDE SEQUENCE [LARGE SCALE GENOMIC DNA]</scope>
    <source>
        <strain evidence="3">IAEA</strain>
    </source>
</reference>
<protein>
    <submittedName>
        <fullName evidence="2">Uncharacterized protein</fullName>
    </submittedName>
</protein>
<evidence type="ECO:0000313" key="3">
    <source>
        <dbReference type="Proteomes" id="UP000092445"/>
    </source>
</evidence>
<dbReference type="Proteomes" id="UP000092445">
    <property type="component" value="Unassembled WGS sequence"/>
</dbReference>
<keyword evidence="3" id="KW-1185">Reference proteome</keyword>
<feature type="transmembrane region" description="Helical" evidence="1">
    <location>
        <begin position="83"/>
        <end position="103"/>
    </location>
</feature>
<sequence length="140" mass="16103">MLLDTLAEPTQLTDILIHIQFSKPFHALVLITSNKVLSVGIIEYSHMSAHAYNAAAHSVIISIRFYELQTIDKYFLPTPVPHFLFSFGSLLFTVVVVVVRKCYSIQWYNQVSKQLPEMRKKEIKSIKKIMSKTKNCKKES</sequence>
<reference evidence="2" key="2">
    <citation type="submission" date="2020-05" db="UniProtKB">
        <authorList>
            <consortium name="EnsemblMetazoa"/>
        </authorList>
    </citation>
    <scope>IDENTIFICATION</scope>
    <source>
        <strain evidence="2">IAEA</strain>
    </source>
</reference>
<dbReference type="VEuPathDB" id="VectorBase:GPAI014478"/>
<organism evidence="2 3">
    <name type="scientific">Glossina pallidipes</name>
    <name type="common">Tsetse fly</name>
    <dbReference type="NCBI Taxonomy" id="7398"/>
    <lineage>
        <taxon>Eukaryota</taxon>
        <taxon>Metazoa</taxon>
        <taxon>Ecdysozoa</taxon>
        <taxon>Arthropoda</taxon>
        <taxon>Hexapoda</taxon>
        <taxon>Insecta</taxon>
        <taxon>Pterygota</taxon>
        <taxon>Neoptera</taxon>
        <taxon>Endopterygota</taxon>
        <taxon>Diptera</taxon>
        <taxon>Brachycera</taxon>
        <taxon>Muscomorpha</taxon>
        <taxon>Hippoboscoidea</taxon>
        <taxon>Glossinidae</taxon>
        <taxon>Glossina</taxon>
    </lineage>
</organism>
<keyword evidence="1" id="KW-1133">Transmembrane helix</keyword>